<protein>
    <submittedName>
        <fullName evidence="1">Uncharacterized protein</fullName>
    </submittedName>
</protein>
<keyword evidence="2" id="KW-1185">Reference proteome</keyword>
<evidence type="ECO:0000313" key="2">
    <source>
        <dbReference type="Proteomes" id="UP000018467"/>
    </source>
</evidence>
<reference evidence="1" key="4">
    <citation type="submission" date="2025-09" db="UniProtKB">
        <authorList>
            <consortium name="Ensembl"/>
        </authorList>
    </citation>
    <scope>IDENTIFICATION</scope>
</reference>
<accession>A0A3B1J0P7</accession>
<organism evidence="1 2">
    <name type="scientific">Astyanax mexicanus</name>
    <name type="common">Blind cave fish</name>
    <name type="synonym">Astyanax fasciatus mexicanus</name>
    <dbReference type="NCBI Taxonomy" id="7994"/>
    <lineage>
        <taxon>Eukaryota</taxon>
        <taxon>Metazoa</taxon>
        <taxon>Chordata</taxon>
        <taxon>Craniata</taxon>
        <taxon>Vertebrata</taxon>
        <taxon>Euteleostomi</taxon>
        <taxon>Actinopterygii</taxon>
        <taxon>Neopterygii</taxon>
        <taxon>Teleostei</taxon>
        <taxon>Ostariophysi</taxon>
        <taxon>Characiformes</taxon>
        <taxon>Characoidei</taxon>
        <taxon>Acestrorhamphidae</taxon>
        <taxon>Acestrorhamphinae</taxon>
        <taxon>Astyanax</taxon>
    </lineage>
</organism>
<name>A0A3B1J0P7_ASTMX</name>
<sequence>LLIQAQHDLHSSKKGSLRTFLLMHWIWNTTANHTHSHFTVFYKILPKCLESTFSSHLHLHNLPLIQEIQ</sequence>
<reference evidence="2" key="1">
    <citation type="submission" date="2013-03" db="EMBL/GenBank/DDBJ databases">
        <authorList>
            <person name="Jeffery W."/>
            <person name="Warren W."/>
            <person name="Wilson R.K."/>
        </authorList>
    </citation>
    <scope>NUCLEOTIDE SEQUENCE</scope>
    <source>
        <strain evidence="2">female</strain>
    </source>
</reference>
<dbReference type="Ensembl" id="ENSAMXT00000054583.1">
    <property type="protein sequence ID" value="ENSAMXP00000035748.1"/>
    <property type="gene ID" value="ENSAMXG00000042827.1"/>
</dbReference>
<dbReference type="Bgee" id="ENSAMXG00000042827">
    <property type="expression patterns" value="Expressed in olfactory epithelium and 3 other cell types or tissues"/>
</dbReference>
<evidence type="ECO:0000313" key="1">
    <source>
        <dbReference type="Ensembl" id="ENSAMXP00000035748.1"/>
    </source>
</evidence>
<dbReference type="Proteomes" id="UP000018467">
    <property type="component" value="Unassembled WGS sequence"/>
</dbReference>
<dbReference type="InParanoid" id="A0A3B1J0P7"/>
<reference evidence="2" key="2">
    <citation type="journal article" date="2014" name="Nat. Commun.">
        <title>The cavefish genome reveals candidate genes for eye loss.</title>
        <authorList>
            <person name="McGaugh S.E."/>
            <person name="Gross J.B."/>
            <person name="Aken B."/>
            <person name="Blin M."/>
            <person name="Borowsky R."/>
            <person name="Chalopin D."/>
            <person name="Hinaux H."/>
            <person name="Jeffery W.R."/>
            <person name="Keene A."/>
            <person name="Ma L."/>
            <person name="Minx P."/>
            <person name="Murphy D."/>
            <person name="O'Quin K.E."/>
            <person name="Retaux S."/>
            <person name="Rohner N."/>
            <person name="Searle S.M."/>
            <person name="Stahl B.A."/>
            <person name="Tabin C."/>
            <person name="Volff J.N."/>
            <person name="Yoshizawa M."/>
            <person name="Warren W.C."/>
        </authorList>
    </citation>
    <scope>NUCLEOTIDE SEQUENCE [LARGE SCALE GENOMIC DNA]</scope>
    <source>
        <strain evidence="2">female</strain>
    </source>
</reference>
<dbReference type="AlphaFoldDB" id="A0A3B1J0P7"/>
<reference evidence="1" key="3">
    <citation type="submission" date="2025-08" db="UniProtKB">
        <authorList>
            <consortium name="Ensembl"/>
        </authorList>
    </citation>
    <scope>IDENTIFICATION</scope>
</reference>
<proteinExistence type="predicted"/>